<dbReference type="OMA" id="PKWQWDD"/>
<evidence type="ECO:0000256" key="1">
    <source>
        <dbReference type="SAM" id="MobiDB-lite"/>
    </source>
</evidence>
<feature type="region of interest" description="Disordered" evidence="1">
    <location>
        <begin position="462"/>
        <end position="908"/>
    </location>
</feature>
<dbReference type="VEuPathDB" id="FungiDB:LEMA_P115630.1"/>
<feature type="region of interest" description="Disordered" evidence="1">
    <location>
        <begin position="1156"/>
        <end position="1180"/>
    </location>
</feature>
<name>E4ZUR9_LEPMJ</name>
<feature type="region of interest" description="Disordered" evidence="1">
    <location>
        <begin position="191"/>
        <end position="254"/>
    </location>
</feature>
<evidence type="ECO:0000313" key="3">
    <source>
        <dbReference type="Proteomes" id="UP000002668"/>
    </source>
</evidence>
<feature type="compositionally biased region" description="Acidic residues" evidence="1">
    <location>
        <begin position="205"/>
        <end position="222"/>
    </location>
</feature>
<keyword evidence="3" id="KW-1185">Reference proteome</keyword>
<feature type="compositionally biased region" description="Basic and acidic residues" evidence="1">
    <location>
        <begin position="801"/>
        <end position="817"/>
    </location>
</feature>
<feature type="compositionally biased region" description="Basic and acidic residues" evidence="1">
    <location>
        <begin position="687"/>
        <end position="708"/>
    </location>
</feature>
<feature type="compositionally biased region" description="Low complexity" evidence="1">
    <location>
        <begin position="233"/>
        <end position="243"/>
    </location>
</feature>
<evidence type="ECO:0000313" key="2">
    <source>
        <dbReference type="EMBL" id="CBX95148.1"/>
    </source>
</evidence>
<dbReference type="Proteomes" id="UP000002668">
    <property type="component" value="Genome"/>
</dbReference>
<sequence>MAIRLNGWLSDKFEAQLLLGNNWLQNKNSAKAAGIKSEYSSARGWRGLYHDNGSCLDITHFFPPDTGSKSALQVLQPNPLILTDGKTRVNAHLDSACIRAFLHRFPHLSHLPAQAVLLVRSYTIRYTSYGPPRHRLRLILHTVDWIAISNEPVRAAVSVPLEQVNDVSAVLQQLNSTRAAEDCRCLRPSRHTAIGARPRDGDPGQGEEGEKDNQGDQDEEEGIMAPTVDEGATSSQSQQSYTQAHFATQTTPAMRAGTSGHELRMLGVNRMDPVIVGNTRQEDLPPTSAHVNCHKLLDMLRKTGIIQPPSPDEKGSFQQPKSISTQASPLTPSRTLDTKTQRQTPSVRNDRTRRRKSPKRTHSQRHATETEARSPITADSPKGTWVAEEAGNWKEPSETSMECPWMKGFVFNSHSVVPDAYQMKVLNRSESWYKTQPGIMPFQKNNMPMRHFRMIRALAEENAAAQGQTQSDEEIDDSSPDSDSEGAAVVSSPESLPKTSLDDMPGTSQISWSASSTPEPPQIPASIKPGLPPDSSLEMGESAESAKNARILSSPAISLVAEKSTSAPPSSPPAMEIPADSDDEMEMETSVPQALNETRTVHVASSRRGLVSSQSPRSKLVVQVQETPHARSKQIHVSPEGKEYVSTEETKNSSSMSIVFDTHDESVSTASAKYKRDQIMTTSDAIGRPKELDSSPSEEPGHADRAEPARQSSLSTEGEIVMIESSPRTEAQMDAVDGGSISGHTAEVPDCPSRMSVSGSTKRKLAESPTKSSRRNSKRREIKLVGFGNYSPPSTDPALALRKDRADSLQRFRETRKSSTSYESRAGSLANPDADSEAMDVDASGMALSKSNFRTMSPRHQSLYDEPSPLRPLPKADQAPVKSSHPSREVAQSHTPTTGGSLRRSVQSKCTNVDGQVTMVSEPSTIFEKFRAAYPEYAGNEKHFKGQCLQMYQLDQEDKMVPKWQWDDFIIRHRADYRQYLLECVDNGEEPEPYYRFYKDTIRDTLYRKCIVDSRKNLFKALEELGAEPPASHAKEPRQDKSSRASLPSASTHHIRTPQLPEAPRQRPRHSLPVIAHIVPRTSMPSLHTPAFRTPPAPASARKPTSNPPSSESPVSKSDNLLSSLSRAPTPSSSRTPESSGDPFRDYFFAVQRVKSLTGSDTVDRNKPWPQSLEGRPTVADAPKQKVDVLTWGDVL</sequence>
<accession>E4ZUR9</accession>
<feature type="compositionally biased region" description="Polar residues" evidence="1">
    <location>
        <begin position="890"/>
        <end position="908"/>
    </location>
</feature>
<feature type="compositionally biased region" description="Polar residues" evidence="1">
    <location>
        <begin position="849"/>
        <end position="860"/>
    </location>
</feature>
<feature type="compositionally biased region" description="Low complexity" evidence="1">
    <location>
        <begin position="1121"/>
        <end position="1140"/>
    </location>
</feature>
<feature type="region of interest" description="Disordered" evidence="1">
    <location>
        <begin position="305"/>
        <end position="384"/>
    </location>
</feature>
<feature type="compositionally biased region" description="Acidic residues" evidence="1">
    <location>
        <begin position="471"/>
        <end position="484"/>
    </location>
</feature>
<protein>
    <recommendedName>
        <fullName evidence="4">Telomere replication protein EST3</fullName>
    </recommendedName>
</protein>
<feature type="region of interest" description="Disordered" evidence="1">
    <location>
        <begin position="1028"/>
        <end position="1144"/>
    </location>
</feature>
<feature type="compositionally biased region" description="Basic and acidic residues" evidence="1">
    <location>
        <begin position="639"/>
        <end position="651"/>
    </location>
</feature>
<dbReference type="AlphaFoldDB" id="E4ZUR9"/>
<dbReference type="EMBL" id="FP929126">
    <property type="protein sequence ID" value="CBX95148.1"/>
    <property type="molecule type" value="Genomic_DNA"/>
</dbReference>
<dbReference type="GeneID" id="13288171"/>
<proteinExistence type="predicted"/>
<reference evidence="3" key="1">
    <citation type="journal article" date="2011" name="Nat. Commun.">
        <title>Effector diversification within compartments of the Leptosphaeria maculans genome affected by Repeat-Induced Point mutations.</title>
        <authorList>
            <person name="Rouxel T."/>
            <person name="Grandaubert J."/>
            <person name="Hane J.K."/>
            <person name="Hoede C."/>
            <person name="van de Wouw A.P."/>
            <person name="Couloux A."/>
            <person name="Dominguez V."/>
            <person name="Anthouard V."/>
            <person name="Bally P."/>
            <person name="Bourras S."/>
            <person name="Cozijnsen A.J."/>
            <person name="Ciuffetti L.M."/>
            <person name="Degrave A."/>
            <person name="Dilmaghani A."/>
            <person name="Duret L."/>
            <person name="Fudal I."/>
            <person name="Goodwin S.B."/>
            <person name="Gout L."/>
            <person name="Glaser N."/>
            <person name="Linglin J."/>
            <person name="Kema G.H.J."/>
            <person name="Lapalu N."/>
            <person name="Lawrence C.B."/>
            <person name="May K."/>
            <person name="Meyer M."/>
            <person name="Ollivier B."/>
            <person name="Poulain J."/>
            <person name="Schoch C.L."/>
            <person name="Simon A."/>
            <person name="Spatafora J.W."/>
            <person name="Stachowiak A."/>
            <person name="Turgeon B.G."/>
            <person name="Tyler B.M."/>
            <person name="Vincent D."/>
            <person name="Weissenbach J."/>
            <person name="Amselem J."/>
            <person name="Quesneville H."/>
            <person name="Oliver R.P."/>
            <person name="Wincker P."/>
            <person name="Balesdent M.-H."/>
            <person name="Howlett B.J."/>
        </authorList>
    </citation>
    <scope>NUCLEOTIDE SEQUENCE [LARGE SCALE GENOMIC DNA]</scope>
    <source>
        <strain evidence="3">JN3 / isolate v23.1.3 / race Av1-4-5-6-7-8</strain>
    </source>
</reference>
<organism evidence="3">
    <name type="scientific">Leptosphaeria maculans (strain JN3 / isolate v23.1.3 / race Av1-4-5-6-7-8)</name>
    <name type="common">Blackleg fungus</name>
    <name type="synonym">Phoma lingam</name>
    <dbReference type="NCBI Taxonomy" id="985895"/>
    <lineage>
        <taxon>Eukaryota</taxon>
        <taxon>Fungi</taxon>
        <taxon>Dikarya</taxon>
        <taxon>Ascomycota</taxon>
        <taxon>Pezizomycotina</taxon>
        <taxon>Dothideomycetes</taxon>
        <taxon>Pleosporomycetidae</taxon>
        <taxon>Pleosporales</taxon>
        <taxon>Pleosporineae</taxon>
        <taxon>Leptosphaeriaceae</taxon>
        <taxon>Plenodomus</taxon>
        <taxon>Plenodomus lingam/Leptosphaeria maculans species complex</taxon>
    </lineage>
</organism>
<feature type="compositionally biased region" description="Basic residues" evidence="1">
    <location>
        <begin position="351"/>
        <end position="365"/>
    </location>
</feature>
<dbReference type="OrthoDB" id="3538943at2759"/>
<gene>
    <name evidence="2" type="ORF">LEMA_P115630.1</name>
</gene>
<feature type="compositionally biased region" description="Basic residues" evidence="1">
    <location>
        <begin position="772"/>
        <end position="781"/>
    </location>
</feature>
<dbReference type="InParanoid" id="E4ZUR9"/>
<feature type="compositionally biased region" description="Polar residues" evidence="1">
    <location>
        <begin position="506"/>
        <end position="517"/>
    </location>
</feature>
<dbReference type="HOGENOM" id="CLU_281198_0_0_1"/>
<feature type="compositionally biased region" description="Basic and acidic residues" evidence="1">
    <location>
        <begin position="1033"/>
        <end position="1043"/>
    </location>
</feature>
<feature type="compositionally biased region" description="Polar residues" evidence="1">
    <location>
        <begin position="316"/>
        <end position="335"/>
    </location>
</feature>
<dbReference type="eggNOG" id="ENOG502STJP">
    <property type="taxonomic scope" value="Eukaryota"/>
</dbReference>
<evidence type="ECO:0008006" key="4">
    <source>
        <dbReference type="Google" id="ProtNLM"/>
    </source>
</evidence>
<feature type="compositionally biased region" description="Polar residues" evidence="1">
    <location>
        <begin position="1103"/>
        <end position="1120"/>
    </location>
</feature>
<dbReference type="STRING" id="985895.E4ZUR9"/>